<name>A0A1J1I6N2_9DIPT</name>
<evidence type="ECO:0000313" key="1">
    <source>
        <dbReference type="EMBL" id="CRK94073.1"/>
    </source>
</evidence>
<evidence type="ECO:0000313" key="2">
    <source>
        <dbReference type="Proteomes" id="UP000183832"/>
    </source>
</evidence>
<keyword evidence="2" id="KW-1185">Reference proteome</keyword>
<gene>
    <name evidence="1" type="ORF">CLUMA_CG007596</name>
</gene>
<dbReference type="Proteomes" id="UP000183832">
    <property type="component" value="Unassembled WGS sequence"/>
</dbReference>
<proteinExistence type="predicted"/>
<organism evidence="1 2">
    <name type="scientific">Clunio marinus</name>
    <dbReference type="NCBI Taxonomy" id="568069"/>
    <lineage>
        <taxon>Eukaryota</taxon>
        <taxon>Metazoa</taxon>
        <taxon>Ecdysozoa</taxon>
        <taxon>Arthropoda</taxon>
        <taxon>Hexapoda</taxon>
        <taxon>Insecta</taxon>
        <taxon>Pterygota</taxon>
        <taxon>Neoptera</taxon>
        <taxon>Endopterygota</taxon>
        <taxon>Diptera</taxon>
        <taxon>Nematocera</taxon>
        <taxon>Chironomoidea</taxon>
        <taxon>Chironomidae</taxon>
        <taxon>Clunio</taxon>
    </lineage>
</organism>
<accession>A0A1J1I6N2</accession>
<reference evidence="1 2" key="1">
    <citation type="submission" date="2015-04" db="EMBL/GenBank/DDBJ databases">
        <authorList>
            <person name="Syromyatnikov M.Y."/>
            <person name="Popov V.N."/>
        </authorList>
    </citation>
    <scope>NUCLEOTIDE SEQUENCE [LARGE SCALE GENOMIC DNA]</scope>
</reference>
<dbReference type="AlphaFoldDB" id="A0A1J1I6N2"/>
<sequence length="61" mass="7131">MSQKVPHVIDQEPFRVKAFYENLIRIQELALTRIKCGGFVHQTMNISQGLRLRRSLDSTLF</sequence>
<dbReference type="EMBL" id="CVRI01000038">
    <property type="protein sequence ID" value="CRK94073.1"/>
    <property type="molecule type" value="Genomic_DNA"/>
</dbReference>
<protein>
    <submittedName>
        <fullName evidence="1">CLUMA_CG007596, isoform A</fullName>
    </submittedName>
</protein>